<evidence type="ECO:0000313" key="1">
    <source>
        <dbReference type="EMBL" id="CAK0833930.1"/>
    </source>
</evidence>
<name>A0ABN9SQB7_9DINO</name>
<proteinExistence type="predicted"/>
<evidence type="ECO:0000313" key="2">
    <source>
        <dbReference type="Proteomes" id="UP001189429"/>
    </source>
</evidence>
<accession>A0ABN9SQB7</accession>
<reference evidence="1" key="1">
    <citation type="submission" date="2023-10" db="EMBL/GenBank/DDBJ databases">
        <authorList>
            <person name="Chen Y."/>
            <person name="Shah S."/>
            <person name="Dougan E. K."/>
            <person name="Thang M."/>
            <person name="Chan C."/>
        </authorList>
    </citation>
    <scope>NUCLEOTIDE SEQUENCE [LARGE SCALE GENOMIC DNA]</scope>
</reference>
<feature type="non-terminal residue" evidence="1">
    <location>
        <position position="1"/>
    </location>
</feature>
<organism evidence="1 2">
    <name type="scientific">Prorocentrum cordatum</name>
    <dbReference type="NCBI Taxonomy" id="2364126"/>
    <lineage>
        <taxon>Eukaryota</taxon>
        <taxon>Sar</taxon>
        <taxon>Alveolata</taxon>
        <taxon>Dinophyceae</taxon>
        <taxon>Prorocentrales</taxon>
        <taxon>Prorocentraceae</taxon>
        <taxon>Prorocentrum</taxon>
    </lineage>
</organism>
<gene>
    <name evidence="1" type="ORF">PCOR1329_LOCUS31482</name>
</gene>
<keyword evidence="2" id="KW-1185">Reference proteome</keyword>
<protein>
    <submittedName>
        <fullName evidence="1">Uncharacterized protein</fullName>
    </submittedName>
</protein>
<dbReference type="EMBL" id="CAUYUJ010012428">
    <property type="protein sequence ID" value="CAK0833930.1"/>
    <property type="molecule type" value="Genomic_DNA"/>
</dbReference>
<sequence>YVGHESGKFMAIRDKNHDGHINKKHEVSIFDAGAAFLQPAALAPGMLAVASCDGLFVFVDGNSSDAP</sequence>
<comment type="caution">
    <text evidence="1">The sequence shown here is derived from an EMBL/GenBank/DDBJ whole genome shotgun (WGS) entry which is preliminary data.</text>
</comment>
<dbReference type="Proteomes" id="UP001189429">
    <property type="component" value="Unassembled WGS sequence"/>
</dbReference>